<dbReference type="RefSeq" id="WP_155319822.1">
    <property type="nucleotide sequence ID" value="NZ_AP021874.1"/>
</dbReference>
<sequence length="361" mass="39597">MKQKHSIRFSIIAVLLVLGVFWALVSAQGVTTKGYPNESFLADAQWLNSRINDPKLVIVDVREKKYLKDVFIPGAIHLEWKQFQEPATARGIGGVFVGVDRAQAILGQAGITRGDTVVLYDTVDRDGGATSSYLFWILDVLGHDSKVVLERGIEAWVEAGFKTDAGPRPAEPVLYQAPVQELRMDRWADGAFIQARLGDPFYQILDVRSADEYLGVKLNEGLDGKPLKTGHVPKAYNIDYKQNWVDGKSKAVKTYTDLQALYAGLDPNHSVITYCHSGRRGSFSYFILRLMGFENVSLYDSSWFEWGNNGLFFPVEIQAHQLVGGLPGASAQIVSKGASVANQKKSEAGSKSAGGYVSCGG</sequence>
<dbReference type="Gene3D" id="3.40.250.10">
    <property type="entry name" value="Rhodanese-like domain"/>
    <property type="match status" value="2"/>
</dbReference>
<dbReference type="EMBL" id="AP021874">
    <property type="protein sequence ID" value="BBO72066.1"/>
    <property type="molecule type" value="Genomic_DNA"/>
</dbReference>
<dbReference type="Pfam" id="PF00581">
    <property type="entry name" value="Rhodanese"/>
    <property type="match status" value="2"/>
</dbReference>
<dbReference type="SMART" id="SM00450">
    <property type="entry name" value="RHOD"/>
    <property type="match status" value="2"/>
</dbReference>
<dbReference type="SUPFAM" id="SSF52821">
    <property type="entry name" value="Rhodanese/Cell cycle control phosphatase"/>
    <property type="match status" value="2"/>
</dbReference>
<evidence type="ECO:0000313" key="4">
    <source>
        <dbReference type="Proteomes" id="UP000427906"/>
    </source>
</evidence>
<dbReference type="GO" id="GO:0016740">
    <property type="term" value="F:transferase activity"/>
    <property type="evidence" value="ECO:0007669"/>
    <property type="project" value="UniProtKB-KW"/>
</dbReference>
<dbReference type="CDD" id="cd01448">
    <property type="entry name" value="TST_Repeat_1"/>
    <property type="match status" value="1"/>
</dbReference>
<evidence type="ECO:0000313" key="3">
    <source>
        <dbReference type="EMBL" id="BBO72066.1"/>
    </source>
</evidence>
<accession>A0A5K7YS02</accession>
<dbReference type="CDD" id="cd01449">
    <property type="entry name" value="TST_Repeat_2"/>
    <property type="match status" value="1"/>
</dbReference>
<proteinExistence type="predicted"/>
<reference evidence="3 4" key="1">
    <citation type="submission" date="2019-11" db="EMBL/GenBank/DDBJ databases">
        <title>Comparative genomics of hydrocarbon-degrading Desulfosarcina strains.</title>
        <authorList>
            <person name="Watanabe M."/>
            <person name="Kojima H."/>
            <person name="Fukui M."/>
        </authorList>
    </citation>
    <scope>NUCLEOTIDE SEQUENCE [LARGE SCALE GENOMIC DNA]</scope>
    <source>
        <strain evidence="3 4">PL12</strain>
    </source>
</reference>
<dbReference type="AlphaFoldDB" id="A0A5K7YS02"/>
<keyword evidence="4" id="KW-1185">Reference proteome</keyword>
<name>A0A5K7YS02_9BACT</name>
<keyword evidence="1" id="KW-0677">Repeat</keyword>
<feature type="domain" description="Rhodanese" evidence="2">
    <location>
        <begin position="52"/>
        <end position="165"/>
    </location>
</feature>
<dbReference type="InterPro" id="IPR001763">
    <property type="entry name" value="Rhodanese-like_dom"/>
</dbReference>
<dbReference type="Proteomes" id="UP000427906">
    <property type="component" value="Chromosome"/>
</dbReference>
<keyword evidence="3" id="KW-0808">Transferase</keyword>
<evidence type="ECO:0000256" key="1">
    <source>
        <dbReference type="ARBA" id="ARBA00022737"/>
    </source>
</evidence>
<protein>
    <submittedName>
        <fullName evidence="3">Sulfurtransferase</fullName>
    </submittedName>
</protein>
<dbReference type="OrthoDB" id="9781034at2"/>
<dbReference type="PANTHER" id="PTHR43855">
    <property type="entry name" value="THIOSULFATE SULFURTRANSFERASE"/>
    <property type="match status" value="1"/>
</dbReference>
<dbReference type="InterPro" id="IPR036873">
    <property type="entry name" value="Rhodanese-like_dom_sf"/>
</dbReference>
<dbReference type="PROSITE" id="PS50206">
    <property type="entry name" value="RHODANESE_3"/>
    <property type="match status" value="2"/>
</dbReference>
<dbReference type="PANTHER" id="PTHR43855:SF1">
    <property type="entry name" value="THIOSULFATE SULFURTRANSFERASE"/>
    <property type="match status" value="1"/>
</dbReference>
<gene>
    <name evidence="3" type="ORF">DSCA_59960</name>
</gene>
<feature type="domain" description="Rhodanese" evidence="2">
    <location>
        <begin position="198"/>
        <end position="311"/>
    </location>
</feature>
<evidence type="ECO:0000259" key="2">
    <source>
        <dbReference type="PROSITE" id="PS50206"/>
    </source>
</evidence>
<dbReference type="KEGG" id="dalk:DSCA_59960"/>
<dbReference type="InterPro" id="IPR051126">
    <property type="entry name" value="Thiosulfate_sulfurtransferase"/>
</dbReference>
<organism evidence="3 4">
    <name type="scientific">Desulfosarcina alkanivorans</name>
    <dbReference type="NCBI Taxonomy" id="571177"/>
    <lineage>
        <taxon>Bacteria</taxon>
        <taxon>Pseudomonadati</taxon>
        <taxon>Thermodesulfobacteriota</taxon>
        <taxon>Desulfobacteria</taxon>
        <taxon>Desulfobacterales</taxon>
        <taxon>Desulfosarcinaceae</taxon>
        <taxon>Desulfosarcina</taxon>
    </lineage>
</organism>